<proteinExistence type="predicted"/>
<gene>
    <name evidence="2" type="ORF">GGX14DRAFT_580227</name>
</gene>
<dbReference type="AlphaFoldDB" id="A0AAD6UN13"/>
<name>A0AAD6UN13_9AGAR</name>
<organism evidence="2 3">
    <name type="scientific">Mycena pura</name>
    <dbReference type="NCBI Taxonomy" id="153505"/>
    <lineage>
        <taxon>Eukaryota</taxon>
        <taxon>Fungi</taxon>
        <taxon>Dikarya</taxon>
        <taxon>Basidiomycota</taxon>
        <taxon>Agaricomycotina</taxon>
        <taxon>Agaricomycetes</taxon>
        <taxon>Agaricomycetidae</taxon>
        <taxon>Agaricales</taxon>
        <taxon>Marasmiineae</taxon>
        <taxon>Mycenaceae</taxon>
        <taxon>Mycena</taxon>
    </lineage>
</organism>
<reference evidence="2" key="1">
    <citation type="submission" date="2023-03" db="EMBL/GenBank/DDBJ databases">
        <title>Massive genome expansion in bonnet fungi (Mycena s.s.) driven by repeated elements and novel gene families across ecological guilds.</title>
        <authorList>
            <consortium name="Lawrence Berkeley National Laboratory"/>
            <person name="Harder C.B."/>
            <person name="Miyauchi S."/>
            <person name="Viragh M."/>
            <person name="Kuo A."/>
            <person name="Thoen E."/>
            <person name="Andreopoulos B."/>
            <person name="Lu D."/>
            <person name="Skrede I."/>
            <person name="Drula E."/>
            <person name="Henrissat B."/>
            <person name="Morin E."/>
            <person name="Kohler A."/>
            <person name="Barry K."/>
            <person name="LaButti K."/>
            <person name="Morin E."/>
            <person name="Salamov A."/>
            <person name="Lipzen A."/>
            <person name="Mereny Z."/>
            <person name="Hegedus B."/>
            <person name="Baldrian P."/>
            <person name="Stursova M."/>
            <person name="Weitz H."/>
            <person name="Taylor A."/>
            <person name="Grigoriev I.V."/>
            <person name="Nagy L.G."/>
            <person name="Martin F."/>
            <person name="Kauserud H."/>
        </authorList>
    </citation>
    <scope>NUCLEOTIDE SEQUENCE</scope>
    <source>
        <strain evidence="2">9144</strain>
    </source>
</reference>
<accession>A0AAD6UN13</accession>
<sequence>MPPLKKHLRTHINNVGNGIKHAFQSLSPRKRRKTSDGDDEGKENKASTLPSDLCMDASNALYAPDASLADPISPDVFLATCSPPAGNLPSGHFPTNHGMYFYQNTRPAVPTCAPTQSYHEYTLPPPPAPKSCRPTVEEVPDEDDVSFLTWLHENNSLDSVNSSPAQPDPEEAAFDCAAAADLAAQDQYAKIYDPYVGPGRLREAPSISQATEAVHDLKKLLRGESPGVAGGYKDPGHDPFVRFRLEGMQILLNLFINPRSKTHGHWGASALQAAVGLGRGTHCVRTLCKLARQFIHDRTLLPINPYGAWKESLLADEDLKNNINLHLQENGNHITAEKTCPVSLAARDHAEARYRQDHLDSHSTALFACPRL</sequence>
<protein>
    <submittedName>
        <fullName evidence="2">Uncharacterized protein</fullName>
    </submittedName>
</protein>
<keyword evidence="3" id="KW-1185">Reference proteome</keyword>
<dbReference type="EMBL" id="JARJCW010000160">
    <property type="protein sequence ID" value="KAJ7190003.1"/>
    <property type="molecule type" value="Genomic_DNA"/>
</dbReference>
<evidence type="ECO:0000313" key="2">
    <source>
        <dbReference type="EMBL" id="KAJ7190003.1"/>
    </source>
</evidence>
<feature type="region of interest" description="Disordered" evidence="1">
    <location>
        <begin position="24"/>
        <end position="50"/>
    </location>
</feature>
<evidence type="ECO:0000256" key="1">
    <source>
        <dbReference type="SAM" id="MobiDB-lite"/>
    </source>
</evidence>
<dbReference type="Proteomes" id="UP001219525">
    <property type="component" value="Unassembled WGS sequence"/>
</dbReference>
<comment type="caution">
    <text evidence="2">The sequence shown here is derived from an EMBL/GenBank/DDBJ whole genome shotgun (WGS) entry which is preliminary data.</text>
</comment>
<evidence type="ECO:0000313" key="3">
    <source>
        <dbReference type="Proteomes" id="UP001219525"/>
    </source>
</evidence>